<comment type="caution">
    <text evidence="5">The sequence shown here is derived from an EMBL/GenBank/DDBJ whole genome shotgun (WGS) entry which is preliminary data.</text>
</comment>
<dbReference type="SMART" id="SM01208">
    <property type="entry name" value="G5"/>
    <property type="match status" value="1"/>
</dbReference>
<dbReference type="RefSeq" id="WP_134525066.1">
    <property type="nucleotide sequence ID" value="NZ_SOHH01000121.1"/>
</dbReference>
<accession>A0A4R9AUP9</accession>
<dbReference type="Proteomes" id="UP000298313">
    <property type="component" value="Unassembled WGS sequence"/>
</dbReference>
<keyword evidence="3" id="KW-0812">Transmembrane</keyword>
<keyword evidence="3" id="KW-0472">Membrane</keyword>
<keyword evidence="3" id="KW-1133">Transmembrane helix</keyword>
<evidence type="ECO:0000256" key="3">
    <source>
        <dbReference type="SAM" id="Phobius"/>
    </source>
</evidence>
<feature type="domain" description="G5" evidence="4">
    <location>
        <begin position="131"/>
        <end position="212"/>
    </location>
</feature>
<keyword evidence="1" id="KW-0732">Signal</keyword>
<dbReference type="InterPro" id="IPR011098">
    <property type="entry name" value="G5_dom"/>
</dbReference>
<evidence type="ECO:0000256" key="1">
    <source>
        <dbReference type="ARBA" id="ARBA00022729"/>
    </source>
</evidence>
<reference evidence="5 6" key="1">
    <citation type="submission" date="2019-03" db="EMBL/GenBank/DDBJ databases">
        <title>Genomics of glacier-inhabiting Cryobacterium strains.</title>
        <authorList>
            <person name="Liu Q."/>
            <person name="Xin Y.-H."/>
        </authorList>
    </citation>
    <scope>NUCLEOTIDE SEQUENCE [LARGE SCALE GENOMIC DNA]</scope>
    <source>
        <strain evidence="5 6">Hh4</strain>
    </source>
</reference>
<evidence type="ECO:0000313" key="5">
    <source>
        <dbReference type="EMBL" id="TFD70522.1"/>
    </source>
</evidence>
<evidence type="ECO:0000256" key="2">
    <source>
        <dbReference type="SAM" id="MobiDB-lite"/>
    </source>
</evidence>
<dbReference type="PROSITE" id="PS51109">
    <property type="entry name" value="G5"/>
    <property type="match status" value="1"/>
</dbReference>
<feature type="region of interest" description="Disordered" evidence="2">
    <location>
        <begin position="102"/>
        <end position="134"/>
    </location>
</feature>
<name>A0A4R9AUP9_9MICO</name>
<sequence length="279" mass="28575">MSASSALAKHFDPLRTDEGRIATKWWWVGGVGLGLALVAIFGGVFWSIVTAIGLLGCIAGAIAIAHGSAKFFRLGSRSSGQAVLVAGVIVLLIGTAANAATHPTSATTTGVPPAASGSVRLEHKTTPSPTPTRVETEAEVKEVAEIPFELTSVDDSTSDVGTTVVTTTGQNGEVTMIYLAKYVDGVEISRTLSREVVTLLPIAQVTSVGSRQPAPPPPPPAAQSDCNSNYADVCVPIASDVDCAGGSGNGPAYVDGPLRVVGTDEYDLDRDGDGIACDK</sequence>
<feature type="transmembrane region" description="Helical" evidence="3">
    <location>
        <begin position="51"/>
        <end position="69"/>
    </location>
</feature>
<keyword evidence="6" id="KW-1185">Reference proteome</keyword>
<evidence type="ECO:0000259" key="4">
    <source>
        <dbReference type="PROSITE" id="PS51109"/>
    </source>
</evidence>
<feature type="transmembrane region" description="Helical" evidence="3">
    <location>
        <begin position="25"/>
        <end position="45"/>
    </location>
</feature>
<dbReference type="Gene3D" id="2.20.230.10">
    <property type="entry name" value="Resuscitation-promoting factor rpfb"/>
    <property type="match status" value="1"/>
</dbReference>
<dbReference type="EMBL" id="SOHH01000121">
    <property type="protein sequence ID" value="TFD70522.1"/>
    <property type="molecule type" value="Genomic_DNA"/>
</dbReference>
<dbReference type="AlphaFoldDB" id="A0A4R9AUP9"/>
<proteinExistence type="predicted"/>
<organism evidence="5 6">
    <name type="scientific">Cryobacterium fucosi</name>
    <dbReference type="NCBI Taxonomy" id="1259157"/>
    <lineage>
        <taxon>Bacteria</taxon>
        <taxon>Bacillati</taxon>
        <taxon>Actinomycetota</taxon>
        <taxon>Actinomycetes</taxon>
        <taxon>Micrococcales</taxon>
        <taxon>Microbacteriaceae</taxon>
        <taxon>Cryobacterium</taxon>
    </lineage>
</organism>
<protein>
    <recommendedName>
        <fullName evidence="4">G5 domain-containing protein</fullName>
    </recommendedName>
</protein>
<dbReference type="Pfam" id="PF07501">
    <property type="entry name" value="G5"/>
    <property type="match status" value="1"/>
</dbReference>
<evidence type="ECO:0000313" key="6">
    <source>
        <dbReference type="Proteomes" id="UP000298313"/>
    </source>
</evidence>
<feature type="transmembrane region" description="Helical" evidence="3">
    <location>
        <begin position="81"/>
        <end position="100"/>
    </location>
</feature>
<gene>
    <name evidence="5" type="ORF">E3T48_16335</name>
</gene>
<dbReference type="OrthoDB" id="6048299at2"/>